<dbReference type="Proteomes" id="UP000092876">
    <property type="component" value="Unassembled WGS sequence"/>
</dbReference>
<protein>
    <submittedName>
        <fullName evidence="1">Uncharacterized protein</fullName>
    </submittedName>
</protein>
<sequence>MGKIKDAQSVDWASLYQLLKLKDALQAKYVLI</sequence>
<proteinExistence type="predicted"/>
<gene>
    <name evidence="1" type="ORF">VAT7223_00232</name>
</gene>
<dbReference type="AlphaFoldDB" id="A0A1C3IGL2"/>
<evidence type="ECO:0000313" key="2">
    <source>
        <dbReference type="Proteomes" id="UP000092876"/>
    </source>
</evidence>
<evidence type="ECO:0000313" key="1">
    <source>
        <dbReference type="EMBL" id="SBS60581.1"/>
    </source>
</evidence>
<accession>A0A1C3IGL2</accession>
<reference evidence="2" key="1">
    <citation type="submission" date="2016-06" db="EMBL/GenBank/DDBJ databases">
        <authorList>
            <person name="Rodrigo-Torres Lidia"/>
            <person name="Arahal R.David."/>
        </authorList>
    </citation>
    <scope>NUCLEOTIDE SEQUENCE [LARGE SCALE GENOMIC DNA]</scope>
    <source>
        <strain evidence="2">CECT 7223</strain>
    </source>
</reference>
<dbReference type="EMBL" id="FLQP01000004">
    <property type="protein sequence ID" value="SBS60581.1"/>
    <property type="molecule type" value="Genomic_DNA"/>
</dbReference>
<name>A0A1C3IGL2_9VIBR</name>
<organism evidence="1 2">
    <name type="scientific">Vibrio atlanticus</name>
    <dbReference type="NCBI Taxonomy" id="693153"/>
    <lineage>
        <taxon>Bacteria</taxon>
        <taxon>Pseudomonadati</taxon>
        <taxon>Pseudomonadota</taxon>
        <taxon>Gammaproteobacteria</taxon>
        <taxon>Vibrionales</taxon>
        <taxon>Vibrionaceae</taxon>
        <taxon>Vibrio</taxon>
    </lineage>
</organism>